<dbReference type="SFLD" id="SFLDF00002">
    <property type="entry name" value="enolase"/>
    <property type="match status" value="1"/>
</dbReference>
<comment type="cofactor">
    <cofactor evidence="1">
        <name>Mg(2+)</name>
        <dbReference type="ChEBI" id="CHEBI:18420"/>
    </cofactor>
</comment>
<organism evidence="13">
    <name type="scientific">marine metagenome</name>
    <dbReference type="NCBI Taxonomy" id="408172"/>
    <lineage>
        <taxon>unclassified sequences</taxon>
        <taxon>metagenomes</taxon>
        <taxon>ecological metagenomes</taxon>
    </lineage>
</organism>
<proteinExistence type="inferred from homology"/>
<dbReference type="InterPro" id="IPR020809">
    <property type="entry name" value="Enolase_CS"/>
</dbReference>
<dbReference type="UniPathway" id="UPA00109">
    <property type="reaction ID" value="UER00187"/>
</dbReference>
<dbReference type="Gene3D" id="3.20.20.120">
    <property type="entry name" value="Enolase-like C-terminal domain"/>
    <property type="match status" value="1"/>
</dbReference>
<evidence type="ECO:0000256" key="8">
    <source>
        <dbReference type="ARBA" id="ARBA00022842"/>
    </source>
</evidence>
<dbReference type="InterPro" id="IPR020810">
    <property type="entry name" value="Enolase_C"/>
</dbReference>
<reference evidence="13" key="1">
    <citation type="submission" date="2018-05" db="EMBL/GenBank/DDBJ databases">
        <authorList>
            <person name="Lanie J.A."/>
            <person name="Ng W.-L."/>
            <person name="Kazmierczak K.M."/>
            <person name="Andrzejewski T.M."/>
            <person name="Davidsen T.M."/>
            <person name="Wayne K.J."/>
            <person name="Tettelin H."/>
            <person name="Glass J.I."/>
            <person name="Rusch D."/>
            <person name="Podicherti R."/>
            <person name="Tsui H.-C.T."/>
            <person name="Winkler M.E."/>
        </authorList>
    </citation>
    <scope>NUCLEOTIDE SEQUENCE</scope>
</reference>
<evidence type="ECO:0000259" key="11">
    <source>
        <dbReference type="SMART" id="SM01192"/>
    </source>
</evidence>
<name>A0A381U0W3_9ZZZZ</name>
<evidence type="ECO:0000256" key="5">
    <source>
        <dbReference type="ARBA" id="ARBA00022490"/>
    </source>
</evidence>
<dbReference type="SUPFAM" id="SSF54826">
    <property type="entry name" value="Enolase N-terminal domain-like"/>
    <property type="match status" value="1"/>
</dbReference>
<dbReference type="SUPFAM" id="SSF51604">
    <property type="entry name" value="Enolase C-terminal domain-like"/>
    <property type="match status" value="1"/>
</dbReference>
<keyword evidence="8" id="KW-0460">Magnesium</keyword>
<dbReference type="SFLD" id="SFLDG00178">
    <property type="entry name" value="enolase"/>
    <property type="match status" value="1"/>
</dbReference>
<dbReference type="EMBL" id="UINC01005521">
    <property type="protein sequence ID" value="SVA21855.1"/>
    <property type="molecule type" value="Genomic_DNA"/>
</dbReference>
<dbReference type="PIRSF" id="PIRSF001400">
    <property type="entry name" value="Enolase"/>
    <property type="match status" value="1"/>
</dbReference>
<evidence type="ECO:0000256" key="7">
    <source>
        <dbReference type="ARBA" id="ARBA00022723"/>
    </source>
</evidence>
<evidence type="ECO:0000256" key="3">
    <source>
        <dbReference type="ARBA" id="ARBA00009604"/>
    </source>
</evidence>
<evidence type="ECO:0000256" key="9">
    <source>
        <dbReference type="ARBA" id="ARBA00023152"/>
    </source>
</evidence>
<evidence type="ECO:0000313" key="13">
    <source>
        <dbReference type="EMBL" id="SVA21855.1"/>
    </source>
</evidence>
<dbReference type="PANTHER" id="PTHR11902:SF1">
    <property type="entry name" value="ENOLASE"/>
    <property type="match status" value="1"/>
</dbReference>
<accession>A0A381U0W3</accession>
<dbReference type="SMART" id="SM01193">
    <property type="entry name" value="Enolase_N"/>
    <property type="match status" value="1"/>
</dbReference>
<feature type="domain" description="Enolase N-terminal" evidence="12">
    <location>
        <begin position="4"/>
        <end position="134"/>
    </location>
</feature>
<dbReference type="SMART" id="SM01192">
    <property type="entry name" value="Enolase_C"/>
    <property type="match status" value="1"/>
</dbReference>
<comment type="similarity">
    <text evidence="3">Belongs to the enolase family.</text>
</comment>
<keyword evidence="9" id="KW-0324">Glycolysis</keyword>
<keyword evidence="5" id="KW-0963">Cytoplasm</keyword>
<dbReference type="FunFam" id="3.20.20.120:FF:000001">
    <property type="entry name" value="Enolase"/>
    <property type="match status" value="1"/>
</dbReference>
<dbReference type="GO" id="GO:0000015">
    <property type="term" value="C:phosphopyruvate hydratase complex"/>
    <property type="evidence" value="ECO:0007669"/>
    <property type="project" value="InterPro"/>
</dbReference>
<keyword evidence="10" id="KW-0456">Lyase</keyword>
<keyword evidence="7" id="KW-0479">Metal-binding</keyword>
<dbReference type="GO" id="GO:0006096">
    <property type="term" value="P:glycolytic process"/>
    <property type="evidence" value="ECO:0007669"/>
    <property type="project" value="UniProtKB-UniPathway"/>
</dbReference>
<evidence type="ECO:0000256" key="1">
    <source>
        <dbReference type="ARBA" id="ARBA00001946"/>
    </source>
</evidence>
<dbReference type="GO" id="GO:0000287">
    <property type="term" value="F:magnesium ion binding"/>
    <property type="evidence" value="ECO:0007669"/>
    <property type="project" value="InterPro"/>
</dbReference>
<dbReference type="Gene3D" id="3.30.390.10">
    <property type="entry name" value="Enolase-like, N-terminal domain"/>
    <property type="match status" value="1"/>
</dbReference>
<evidence type="ECO:0000256" key="2">
    <source>
        <dbReference type="ARBA" id="ARBA00005031"/>
    </source>
</evidence>
<dbReference type="EC" id="4.2.1.11" evidence="4"/>
<evidence type="ECO:0000256" key="6">
    <source>
        <dbReference type="ARBA" id="ARBA00022525"/>
    </source>
</evidence>
<keyword evidence="6" id="KW-0964">Secreted</keyword>
<dbReference type="SFLD" id="SFLDS00001">
    <property type="entry name" value="Enolase"/>
    <property type="match status" value="1"/>
</dbReference>
<evidence type="ECO:0000256" key="4">
    <source>
        <dbReference type="ARBA" id="ARBA00012058"/>
    </source>
</evidence>
<dbReference type="HAMAP" id="MF_00318">
    <property type="entry name" value="Enolase"/>
    <property type="match status" value="1"/>
</dbReference>
<dbReference type="PROSITE" id="PS00164">
    <property type="entry name" value="ENOLASE"/>
    <property type="match status" value="1"/>
</dbReference>
<dbReference type="InterPro" id="IPR036849">
    <property type="entry name" value="Enolase-like_C_sf"/>
</dbReference>
<dbReference type="NCBIfam" id="TIGR01060">
    <property type="entry name" value="eno"/>
    <property type="match status" value="1"/>
</dbReference>
<dbReference type="GO" id="GO:0004634">
    <property type="term" value="F:phosphopyruvate hydratase activity"/>
    <property type="evidence" value="ECO:0007669"/>
    <property type="project" value="UniProtKB-EC"/>
</dbReference>
<sequence length="425" mass="47041">MAIIKDIKAREIIDSRGNPTVECDIIFSDNSFGRAAVPSGASTGKHEAIELRDNDLKRHRGLGVQRALENILNIVKPKVLSKEFYYFEDFDNEIIKIDGTNNKSKLGANATLSLSLAFIRALSAQSEKNLYEFLSQEKNYILPVPMMNIINGGSHADNNVDIQEFMIAPVGAPSFVEAIRYGCEVFHSLKSKLKSKGLNTNVGDEGGFAPDINSSKEVIELILESIVATGLKIDSDIVLSLDVASTEFFKNHKYNLKGEKKLYTSDQMIDYLKNLTLSYPIYSIEDGMSEDDWDGWKNLTQELGNKIQLVGDDLFVTNIDRLQRGIENNIANSILVKLNQIGTLTETLLTINLAKKNNYSCVISHRSGETEDTTIADLAVATASGQIKTGSLSRTDRTAKYNQLLRIEEELGQKAEYAGKSIING</sequence>
<dbReference type="Pfam" id="PF03952">
    <property type="entry name" value="Enolase_N"/>
    <property type="match status" value="1"/>
</dbReference>
<dbReference type="CDD" id="cd03313">
    <property type="entry name" value="enolase"/>
    <property type="match status" value="1"/>
</dbReference>
<dbReference type="InterPro" id="IPR029017">
    <property type="entry name" value="Enolase-like_N"/>
</dbReference>
<dbReference type="PRINTS" id="PR00148">
    <property type="entry name" value="ENOLASE"/>
</dbReference>
<comment type="pathway">
    <text evidence="2">Carbohydrate degradation; glycolysis; pyruvate from D-glyceraldehyde 3-phosphate: step 4/5.</text>
</comment>
<evidence type="ECO:0000256" key="10">
    <source>
        <dbReference type="ARBA" id="ARBA00023239"/>
    </source>
</evidence>
<feature type="domain" description="Enolase C-terminal TIM barrel" evidence="11">
    <location>
        <begin position="139"/>
        <end position="425"/>
    </location>
</feature>
<dbReference type="Pfam" id="PF00113">
    <property type="entry name" value="Enolase_C"/>
    <property type="match status" value="1"/>
</dbReference>
<protein>
    <recommendedName>
        <fullName evidence="4">phosphopyruvate hydratase</fullName>
        <ecNumber evidence="4">4.2.1.11</ecNumber>
    </recommendedName>
</protein>
<gene>
    <name evidence="13" type="ORF">METZ01_LOCUS74709</name>
</gene>
<dbReference type="InterPro" id="IPR000941">
    <property type="entry name" value="Enolase"/>
</dbReference>
<dbReference type="PANTHER" id="PTHR11902">
    <property type="entry name" value="ENOLASE"/>
    <property type="match status" value="1"/>
</dbReference>
<dbReference type="InterPro" id="IPR020811">
    <property type="entry name" value="Enolase_N"/>
</dbReference>
<evidence type="ECO:0000259" key="12">
    <source>
        <dbReference type="SMART" id="SM01193"/>
    </source>
</evidence>
<dbReference type="AlphaFoldDB" id="A0A381U0W3"/>